<dbReference type="Proteomes" id="UP001162164">
    <property type="component" value="Unassembled WGS sequence"/>
</dbReference>
<accession>A0ABQ9JTN7</accession>
<dbReference type="EMBL" id="JAPWTJ010000192">
    <property type="protein sequence ID" value="KAJ8981252.1"/>
    <property type="molecule type" value="Genomic_DNA"/>
</dbReference>
<keyword evidence="2" id="KW-1185">Reference proteome</keyword>
<proteinExistence type="predicted"/>
<organism evidence="1 2">
    <name type="scientific">Molorchus minor</name>
    <dbReference type="NCBI Taxonomy" id="1323400"/>
    <lineage>
        <taxon>Eukaryota</taxon>
        <taxon>Metazoa</taxon>
        <taxon>Ecdysozoa</taxon>
        <taxon>Arthropoda</taxon>
        <taxon>Hexapoda</taxon>
        <taxon>Insecta</taxon>
        <taxon>Pterygota</taxon>
        <taxon>Neoptera</taxon>
        <taxon>Endopterygota</taxon>
        <taxon>Coleoptera</taxon>
        <taxon>Polyphaga</taxon>
        <taxon>Cucujiformia</taxon>
        <taxon>Chrysomeloidea</taxon>
        <taxon>Cerambycidae</taxon>
        <taxon>Lamiinae</taxon>
        <taxon>Monochamini</taxon>
        <taxon>Molorchus</taxon>
    </lineage>
</organism>
<name>A0ABQ9JTN7_9CUCU</name>
<comment type="caution">
    <text evidence="1">The sequence shown here is derived from an EMBL/GenBank/DDBJ whole genome shotgun (WGS) entry which is preliminary data.</text>
</comment>
<sequence length="257" mass="29323">MYRFLRRGYILPIWNCGQATYTILKLGEKNPLKEMSIFTVRIYKKIWFTAPLASCAPNTDLELIKNLMQYDNPDIVKATEPFWVNQLLLQPFGLFICNLLLISIAPTPIPKLMSNELVGLCFFNSNVSMKTKRKIVHGMMINSSPHIRVVRPKLDQHDFQNLQLHDLANRNPMKIFNVFGVKEFYKIDVSVSSTSELGKSTLGARRSYATTAEGECLGKALTADKYLDFLQFDLIPALAITFPNQDNPDIPSNNIWM</sequence>
<protein>
    <submittedName>
        <fullName evidence="1">Uncharacterized protein</fullName>
    </submittedName>
</protein>
<reference evidence="1" key="1">
    <citation type="journal article" date="2023" name="Insect Mol. Biol.">
        <title>Genome sequencing provides insights into the evolution of gene families encoding plant cell wall-degrading enzymes in longhorned beetles.</title>
        <authorList>
            <person name="Shin N.R."/>
            <person name="Okamura Y."/>
            <person name="Kirsch R."/>
            <person name="Pauchet Y."/>
        </authorList>
    </citation>
    <scope>NUCLEOTIDE SEQUENCE</scope>
    <source>
        <strain evidence="1">MMC_N1</strain>
    </source>
</reference>
<gene>
    <name evidence="1" type="ORF">NQ317_014562</name>
</gene>
<evidence type="ECO:0000313" key="2">
    <source>
        <dbReference type="Proteomes" id="UP001162164"/>
    </source>
</evidence>
<evidence type="ECO:0000313" key="1">
    <source>
        <dbReference type="EMBL" id="KAJ8981252.1"/>
    </source>
</evidence>